<dbReference type="PANTHER" id="PTHR43020:SF2">
    <property type="entry name" value="MITOCHONDRIAL TRNA METHYLTHIOTRANSFERASE CDK5RAP1"/>
    <property type="match status" value="1"/>
</dbReference>
<dbReference type="Pfam" id="PF00919">
    <property type="entry name" value="UPF0004"/>
    <property type="match status" value="1"/>
</dbReference>
<dbReference type="InterPro" id="IPR058240">
    <property type="entry name" value="rSAM_sf"/>
</dbReference>
<evidence type="ECO:0000256" key="5">
    <source>
        <dbReference type="ARBA" id="ARBA00022723"/>
    </source>
</evidence>
<organism evidence="10 11">
    <name type="scientific">Candidatus Spyradosoma merdigallinarum</name>
    <dbReference type="NCBI Taxonomy" id="2840950"/>
    <lineage>
        <taxon>Bacteria</taxon>
        <taxon>Pseudomonadati</taxon>
        <taxon>Verrucomicrobiota</taxon>
        <taxon>Opitutia</taxon>
        <taxon>Opitutia incertae sedis</taxon>
        <taxon>Candidatus Spyradosoma</taxon>
    </lineage>
</organism>
<evidence type="ECO:0000256" key="2">
    <source>
        <dbReference type="ARBA" id="ARBA00022485"/>
    </source>
</evidence>
<proteinExistence type="predicted"/>
<evidence type="ECO:0000256" key="7">
    <source>
        <dbReference type="ARBA" id="ARBA00023014"/>
    </source>
</evidence>
<evidence type="ECO:0000256" key="1">
    <source>
        <dbReference type="ARBA" id="ARBA00001966"/>
    </source>
</evidence>
<dbReference type="InterPro" id="IPR005839">
    <property type="entry name" value="Methylthiotransferase"/>
</dbReference>
<dbReference type="GO" id="GO:0051539">
    <property type="term" value="F:4 iron, 4 sulfur cluster binding"/>
    <property type="evidence" value="ECO:0007669"/>
    <property type="project" value="UniProtKB-KW"/>
</dbReference>
<evidence type="ECO:0000313" key="11">
    <source>
        <dbReference type="Proteomes" id="UP000886812"/>
    </source>
</evidence>
<keyword evidence="6" id="KW-0408">Iron</keyword>
<gene>
    <name evidence="10" type="ORF">IAC75_05455</name>
</gene>
<dbReference type="PROSITE" id="PS51449">
    <property type="entry name" value="MTTASE_N"/>
    <property type="match status" value="1"/>
</dbReference>
<dbReference type="InterPro" id="IPR013848">
    <property type="entry name" value="Methylthiotransferase_N"/>
</dbReference>
<dbReference type="Proteomes" id="UP000886812">
    <property type="component" value="Unassembled WGS sequence"/>
</dbReference>
<evidence type="ECO:0000259" key="8">
    <source>
        <dbReference type="PROSITE" id="PS51449"/>
    </source>
</evidence>
<dbReference type="PROSITE" id="PS51918">
    <property type="entry name" value="RADICAL_SAM"/>
    <property type="match status" value="1"/>
</dbReference>
<dbReference type="NCBIfam" id="TIGR00089">
    <property type="entry name" value="MiaB/RimO family radical SAM methylthiotransferase"/>
    <property type="match status" value="1"/>
</dbReference>
<keyword evidence="7" id="KW-0411">Iron-sulfur</keyword>
<comment type="cofactor">
    <cofactor evidence="1">
        <name>[4Fe-4S] cluster</name>
        <dbReference type="ChEBI" id="CHEBI:49883"/>
    </cofactor>
</comment>
<dbReference type="Gene3D" id="3.40.50.12160">
    <property type="entry name" value="Methylthiotransferase, N-terminal domain"/>
    <property type="match status" value="1"/>
</dbReference>
<dbReference type="Pfam" id="PF04055">
    <property type="entry name" value="Radical_SAM"/>
    <property type="match status" value="1"/>
</dbReference>
<keyword evidence="5" id="KW-0479">Metal-binding</keyword>
<dbReference type="EMBL" id="DVOG01000142">
    <property type="protein sequence ID" value="HIV04575.1"/>
    <property type="molecule type" value="Genomic_DNA"/>
</dbReference>
<dbReference type="InterPro" id="IPR006638">
    <property type="entry name" value="Elp3/MiaA/NifB-like_rSAM"/>
</dbReference>
<dbReference type="GO" id="GO:0035597">
    <property type="term" value="F:tRNA-2-methylthio-N(6)-dimethylallyladenosine(37) synthase activity"/>
    <property type="evidence" value="ECO:0007669"/>
    <property type="project" value="TreeGrafter"/>
</dbReference>
<dbReference type="SMART" id="SM00729">
    <property type="entry name" value="Elp3"/>
    <property type="match status" value="1"/>
</dbReference>
<keyword evidence="3 10" id="KW-0808">Transferase</keyword>
<dbReference type="SUPFAM" id="SSF102114">
    <property type="entry name" value="Radical SAM enzymes"/>
    <property type="match status" value="1"/>
</dbReference>
<reference evidence="10" key="2">
    <citation type="journal article" date="2021" name="PeerJ">
        <title>Extensive microbial diversity within the chicken gut microbiome revealed by metagenomics and culture.</title>
        <authorList>
            <person name="Gilroy R."/>
            <person name="Ravi A."/>
            <person name="Getino M."/>
            <person name="Pursley I."/>
            <person name="Horton D.L."/>
            <person name="Alikhan N.F."/>
            <person name="Baker D."/>
            <person name="Gharbi K."/>
            <person name="Hall N."/>
            <person name="Watson M."/>
            <person name="Adriaenssens E.M."/>
            <person name="Foster-Nyarko E."/>
            <person name="Jarju S."/>
            <person name="Secka A."/>
            <person name="Antonio M."/>
            <person name="Oren A."/>
            <person name="Chaudhuri R.R."/>
            <person name="La Ragione R."/>
            <person name="Hildebrand F."/>
            <person name="Pallen M.J."/>
        </authorList>
    </citation>
    <scope>NUCLEOTIDE SEQUENCE</scope>
    <source>
        <strain evidence="10">10669</strain>
    </source>
</reference>
<evidence type="ECO:0000313" key="10">
    <source>
        <dbReference type="EMBL" id="HIV04575.1"/>
    </source>
</evidence>
<dbReference type="SFLD" id="SFLDG01061">
    <property type="entry name" value="methylthiotransferase"/>
    <property type="match status" value="1"/>
</dbReference>
<dbReference type="GO" id="GO:0005829">
    <property type="term" value="C:cytosol"/>
    <property type="evidence" value="ECO:0007669"/>
    <property type="project" value="TreeGrafter"/>
</dbReference>
<evidence type="ECO:0000256" key="4">
    <source>
        <dbReference type="ARBA" id="ARBA00022691"/>
    </source>
</evidence>
<reference evidence="10" key="1">
    <citation type="submission" date="2020-10" db="EMBL/GenBank/DDBJ databases">
        <authorList>
            <person name="Gilroy R."/>
        </authorList>
    </citation>
    <scope>NUCLEOTIDE SEQUENCE</scope>
    <source>
        <strain evidence="10">10669</strain>
    </source>
</reference>
<evidence type="ECO:0000256" key="3">
    <source>
        <dbReference type="ARBA" id="ARBA00022679"/>
    </source>
</evidence>
<dbReference type="InterPro" id="IPR007197">
    <property type="entry name" value="rSAM"/>
</dbReference>
<dbReference type="SFLD" id="SFLDG01082">
    <property type="entry name" value="B12-binding_domain_containing"/>
    <property type="match status" value="1"/>
</dbReference>
<dbReference type="InterPro" id="IPR038135">
    <property type="entry name" value="Methylthiotransferase_N_sf"/>
</dbReference>
<protein>
    <submittedName>
        <fullName evidence="10">MiaB/RimO family radical SAM methylthiotransferase</fullName>
        <ecNumber evidence="10">2.8.4.-</ecNumber>
    </submittedName>
</protein>
<feature type="domain" description="MTTase N-terminal" evidence="8">
    <location>
        <begin position="13"/>
        <end position="125"/>
    </location>
</feature>
<dbReference type="GO" id="GO:0046872">
    <property type="term" value="F:metal ion binding"/>
    <property type="evidence" value="ECO:0007669"/>
    <property type="project" value="UniProtKB-KW"/>
</dbReference>
<dbReference type="EC" id="2.8.4.-" evidence="10"/>
<dbReference type="PROSITE" id="PS01278">
    <property type="entry name" value="MTTASE_RADICAL"/>
    <property type="match status" value="1"/>
</dbReference>
<dbReference type="PANTHER" id="PTHR43020">
    <property type="entry name" value="CDK5 REGULATORY SUBUNIT-ASSOCIATED PROTEIN 1"/>
    <property type="match status" value="1"/>
</dbReference>
<dbReference type="InterPro" id="IPR023404">
    <property type="entry name" value="rSAM_horseshoe"/>
</dbReference>
<accession>A0A9D1NK40</accession>
<name>A0A9D1NK40_9BACT</name>
<dbReference type="SFLD" id="SFLDS00029">
    <property type="entry name" value="Radical_SAM"/>
    <property type="match status" value="1"/>
</dbReference>
<sequence>MQENAKSRPFPFRRASLFTLGCRLNQSETEALRDRLEALGCEIVPWGAPADFGVVNSCTVTRLAEAKCRQIVRGFVKANPEAFCAVVGCYSQTGAAALARIPGVDLIVGNGDKLSLTDFVGDGKKRAVPLVVAGKLPAGDFSVPAVCGAAPTTLRANLKVQDGCDFMCSYCIIPFARGRARSRDFSDLVAEAESLAARGAKEITLTGVNIGTYKNSGYDILGVVDAVAAVPGIARVRIGSIEPKTIPDGVFDRMNDPAHALTPFIHIPLQSGCGRILRDMRRHYSLEEYLAFIREIAARVPGVCIGTDIMVGFPGETDAEFDETCRTFAENPFAYAHVFTYSERAGTPAARRPDRVPVPVRQRRSVALRALSAEKRRAFMGGFLGRDEEVLFEKPQGGIWPGYTKNYLRVHVPAEEFPGENLVNALRVVRLEKVSGEAFVGRASQA</sequence>
<keyword evidence="4" id="KW-0949">S-adenosyl-L-methionine</keyword>
<dbReference type="AlphaFoldDB" id="A0A9D1NK40"/>
<evidence type="ECO:0000256" key="6">
    <source>
        <dbReference type="ARBA" id="ARBA00023004"/>
    </source>
</evidence>
<keyword evidence="2" id="KW-0004">4Fe-4S</keyword>
<evidence type="ECO:0000259" key="9">
    <source>
        <dbReference type="PROSITE" id="PS51918"/>
    </source>
</evidence>
<dbReference type="Gene3D" id="3.80.30.20">
    <property type="entry name" value="tm_1862 like domain"/>
    <property type="match status" value="1"/>
</dbReference>
<comment type="caution">
    <text evidence="10">The sequence shown here is derived from an EMBL/GenBank/DDBJ whole genome shotgun (WGS) entry which is preliminary data.</text>
</comment>
<dbReference type="InterPro" id="IPR020612">
    <property type="entry name" value="Methylthiotransferase_CS"/>
</dbReference>
<feature type="domain" description="Radical SAM core" evidence="9">
    <location>
        <begin position="150"/>
        <end position="378"/>
    </location>
</feature>